<dbReference type="EMBL" id="QYUK01000011">
    <property type="protein sequence ID" value="RJF88172.1"/>
    <property type="molecule type" value="Genomic_DNA"/>
</dbReference>
<keyword evidence="1 3" id="KW-0378">Hydrolase</keyword>
<dbReference type="GO" id="GO:0016787">
    <property type="term" value="F:hydrolase activity"/>
    <property type="evidence" value="ECO:0007669"/>
    <property type="project" value="UniProtKB-KW"/>
</dbReference>
<keyword evidence="4" id="KW-1185">Reference proteome</keyword>
<organism evidence="3 4">
    <name type="scientific">Oleomonas cavernae</name>
    <dbReference type="NCBI Taxonomy" id="2320859"/>
    <lineage>
        <taxon>Bacteria</taxon>
        <taxon>Pseudomonadati</taxon>
        <taxon>Pseudomonadota</taxon>
        <taxon>Alphaproteobacteria</taxon>
        <taxon>Acetobacterales</taxon>
        <taxon>Acetobacteraceae</taxon>
        <taxon>Oleomonas</taxon>
    </lineage>
</organism>
<gene>
    <name evidence="3" type="ORF">D3874_15065</name>
</gene>
<dbReference type="InterPro" id="IPR050272">
    <property type="entry name" value="Isochorismatase-like_hydrls"/>
</dbReference>
<dbReference type="PANTHER" id="PTHR43540">
    <property type="entry name" value="PEROXYUREIDOACRYLATE/UREIDOACRYLATE AMIDOHYDROLASE-RELATED"/>
    <property type="match status" value="1"/>
</dbReference>
<feature type="domain" description="Isochorismatase-like" evidence="2">
    <location>
        <begin position="24"/>
        <end position="211"/>
    </location>
</feature>
<dbReference type="Gene3D" id="3.40.50.850">
    <property type="entry name" value="Isochorismatase-like"/>
    <property type="match status" value="1"/>
</dbReference>
<comment type="caution">
    <text evidence="3">The sequence shown here is derived from an EMBL/GenBank/DDBJ whole genome shotgun (WGS) entry which is preliminary data.</text>
</comment>
<name>A0A418WDS8_9PROT</name>
<sequence length="224" mass="24130">MNVQVTARPFGFPHEGALDPARVALLVIDLQVDFLGLDGYFARMGYDPAPLRAILPAMNSVIEAARAAGCLIVHTRQGYRHDLADLTPYEQWRRRRSGMAGTTALVRGHPGFEIVPEISVAPQDVIVDKTANSAFTYTDLDHILRARGITHLMFTGCTTDVCVHTTLREAADRNYQCLLIEDACASGDAYAHAAAVYMTTIEDGLFGVVADAAAVVAGLKGARG</sequence>
<dbReference type="CDD" id="cd00431">
    <property type="entry name" value="cysteine_hydrolases"/>
    <property type="match status" value="1"/>
</dbReference>
<evidence type="ECO:0000313" key="3">
    <source>
        <dbReference type="EMBL" id="RJF88172.1"/>
    </source>
</evidence>
<protein>
    <submittedName>
        <fullName evidence="3">Cysteine hydrolase</fullName>
    </submittedName>
</protein>
<dbReference type="SUPFAM" id="SSF52499">
    <property type="entry name" value="Isochorismatase-like hydrolases"/>
    <property type="match status" value="1"/>
</dbReference>
<dbReference type="InterPro" id="IPR000868">
    <property type="entry name" value="Isochorismatase-like_dom"/>
</dbReference>
<evidence type="ECO:0000313" key="4">
    <source>
        <dbReference type="Proteomes" id="UP000284605"/>
    </source>
</evidence>
<proteinExistence type="predicted"/>
<dbReference type="Proteomes" id="UP000284605">
    <property type="component" value="Unassembled WGS sequence"/>
</dbReference>
<dbReference type="RefSeq" id="WP_119778808.1">
    <property type="nucleotide sequence ID" value="NZ_QYUK01000011.1"/>
</dbReference>
<dbReference type="Pfam" id="PF00857">
    <property type="entry name" value="Isochorismatase"/>
    <property type="match status" value="1"/>
</dbReference>
<dbReference type="PANTHER" id="PTHR43540:SF9">
    <property type="entry name" value="FAMILY HYDROLASE, PUTATIVE (AFU_ORTHOLOGUE AFUA_2G08700)-RELATED"/>
    <property type="match status" value="1"/>
</dbReference>
<dbReference type="OrthoDB" id="9807387at2"/>
<evidence type="ECO:0000256" key="1">
    <source>
        <dbReference type="ARBA" id="ARBA00022801"/>
    </source>
</evidence>
<accession>A0A418WDS8</accession>
<evidence type="ECO:0000259" key="2">
    <source>
        <dbReference type="Pfam" id="PF00857"/>
    </source>
</evidence>
<dbReference type="InterPro" id="IPR036380">
    <property type="entry name" value="Isochorismatase-like_sf"/>
</dbReference>
<dbReference type="AlphaFoldDB" id="A0A418WDS8"/>
<reference evidence="3 4" key="1">
    <citation type="submission" date="2018-09" db="EMBL/GenBank/DDBJ databases">
        <authorList>
            <person name="Zhu H."/>
        </authorList>
    </citation>
    <scope>NUCLEOTIDE SEQUENCE [LARGE SCALE GENOMIC DNA]</scope>
    <source>
        <strain evidence="3 4">K1W22B-8</strain>
    </source>
</reference>